<name>A0A0U0ZLW9_9MYCO</name>
<dbReference type="RefSeq" id="WP_005059585.1">
    <property type="nucleotide sequence ID" value="NZ_AP022621.1"/>
</dbReference>
<dbReference type="PROSITE" id="PS51725">
    <property type="entry name" value="ABM"/>
    <property type="match status" value="1"/>
</dbReference>
<dbReference type="GO" id="GO:0004497">
    <property type="term" value="F:monooxygenase activity"/>
    <property type="evidence" value="ECO:0007669"/>
    <property type="project" value="UniProtKB-KW"/>
</dbReference>
<dbReference type="SUPFAM" id="SSF54909">
    <property type="entry name" value="Dimeric alpha+beta barrel"/>
    <property type="match status" value="1"/>
</dbReference>
<reference evidence="2 3" key="1">
    <citation type="submission" date="2015-03" db="EMBL/GenBank/DDBJ databases">
        <authorList>
            <person name="Murphy D."/>
        </authorList>
    </citation>
    <scope>NUCLEOTIDE SEQUENCE [LARGE SCALE GENOMIC DNA]</scope>
    <source>
        <strain evidence="2 3">PAP088</strain>
    </source>
</reference>
<proteinExistence type="predicted"/>
<dbReference type="Proteomes" id="UP000045782">
    <property type="component" value="Unassembled WGS sequence"/>
</dbReference>
<dbReference type="Gene3D" id="3.30.70.100">
    <property type="match status" value="1"/>
</dbReference>
<dbReference type="EMBL" id="CSWP01000004">
    <property type="protein sequence ID" value="CPV53950.1"/>
    <property type="molecule type" value="Genomic_DNA"/>
</dbReference>
<dbReference type="InterPro" id="IPR007138">
    <property type="entry name" value="ABM_dom"/>
</dbReference>
<accession>A0A0U0ZLW9</accession>
<organism evidence="2 3">
    <name type="scientific">Mycobacteroides abscessus</name>
    <dbReference type="NCBI Taxonomy" id="36809"/>
    <lineage>
        <taxon>Bacteria</taxon>
        <taxon>Bacillati</taxon>
        <taxon>Actinomycetota</taxon>
        <taxon>Actinomycetes</taxon>
        <taxon>Mycobacteriales</taxon>
        <taxon>Mycobacteriaceae</taxon>
        <taxon>Mycobacteroides</taxon>
    </lineage>
</organism>
<evidence type="ECO:0000313" key="3">
    <source>
        <dbReference type="Proteomes" id="UP000045782"/>
    </source>
</evidence>
<dbReference type="AlphaFoldDB" id="A0A0U0ZLW9"/>
<gene>
    <name evidence="2" type="ORF">ERS075579_02563</name>
</gene>
<evidence type="ECO:0000313" key="2">
    <source>
        <dbReference type="EMBL" id="CPV53950.1"/>
    </source>
</evidence>
<feature type="domain" description="ABM" evidence="1">
    <location>
        <begin position="5"/>
        <end position="98"/>
    </location>
</feature>
<dbReference type="Pfam" id="PF03992">
    <property type="entry name" value="ABM"/>
    <property type="match status" value="1"/>
</dbReference>
<dbReference type="InterPro" id="IPR011008">
    <property type="entry name" value="Dimeric_a/b-barrel"/>
</dbReference>
<sequence>MSEPIVFINVFELAADKVDAFLVGWRKRAEFMAEQPGFVSFRIHRAVVPGARFQLVNVATWESIEALTTATGDDRFQAMIRDAAAEFDAIAYPAVYEVALEV</sequence>
<protein>
    <submittedName>
        <fullName evidence="2">Putative monooxygenase</fullName>
    </submittedName>
</protein>
<keyword evidence="2" id="KW-0560">Oxidoreductase</keyword>
<keyword evidence="2" id="KW-0503">Monooxygenase</keyword>
<evidence type="ECO:0000259" key="1">
    <source>
        <dbReference type="PROSITE" id="PS51725"/>
    </source>
</evidence>